<dbReference type="EMBL" id="CAJOBB010000273">
    <property type="protein sequence ID" value="CAF3635027.1"/>
    <property type="molecule type" value="Genomic_DNA"/>
</dbReference>
<evidence type="ECO:0000313" key="2">
    <source>
        <dbReference type="EMBL" id="CAF1187006.1"/>
    </source>
</evidence>
<gene>
    <name evidence="2" type="ORF">IZO911_LOCUS27808</name>
    <name evidence="3" type="ORF">KXQ929_LOCUS6874</name>
</gene>
<name>A0A814VH49_9BILA</name>
<accession>A0A814VH49</accession>
<reference evidence="2" key="1">
    <citation type="submission" date="2021-02" db="EMBL/GenBank/DDBJ databases">
        <authorList>
            <person name="Nowell W R."/>
        </authorList>
    </citation>
    <scope>NUCLEOTIDE SEQUENCE</scope>
</reference>
<proteinExistence type="predicted"/>
<protein>
    <submittedName>
        <fullName evidence="2">Uncharacterized protein</fullName>
    </submittedName>
</protein>
<organism evidence="2 4">
    <name type="scientific">Adineta steineri</name>
    <dbReference type="NCBI Taxonomy" id="433720"/>
    <lineage>
        <taxon>Eukaryota</taxon>
        <taxon>Metazoa</taxon>
        <taxon>Spiralia</taxon>
        <taxon>Gnathifera</taxon>
        <taxon>Rotifera</taxon>
        <taxon>Eurotatoria</taxon>
        <taxon>Bdelloidea</taxon>
        <taxon>Adinetida</taxon>
        <taxon>Adinetidae</taxon>
        <taxon>Adineta</taxon>
    </lineage>
</organism>
<dbReference type="Proteomes" id="UP000663860">
    <property type="component" value="Unassembled WGS sequence"/>
</dbReference>
<comment type="caution">
    <text evidence="2">The sequence shown here is derived from an EMBL/GenBank/DDBJ whole genome shotgun (WGS) entry which is preliminary data.</text>
</comment>
<evidence type="ECO:0000313" key="4">
    <source>
        <dbReference type="Proteomes" id="UP000663860"/>
    </source>
</evidence>
<dbReference type="AlphaFoldDB" id="A0A814VH49"/>
<dbReference type="EMBL" id="CAJNOE010000384">
    <property type="protein sequence ID" value="CAF1187006.1"/>
    <property type="molecule type" value="Genomic_DNA"/>
</dbReference>
<evidence type="ECO:0000313" key="3">
    <source>
        <dbReference type="EMBL" id="CAF3635027.1"/>
    </source>
</evidence>
<feature type="region of interest" description="Disordered" evidence="1">
    <location>
        <begin position="491"/>
        <end position="510"/>
    </location>
</feature>
<evidence type="ECO:0000256" key="1">
    <source>
        <dbReference type="SAM" id="MobiDB-lite"/>
    </source>
</evidence>
<sequence length="628" mass="72566">MATLTFDDENLAETDEYFYENANMIDYEPLYRNFTAIQNDLLQYDEQIQLNTIQSSDSTNIKYETESVHSNGNADVNFPDLSKTTDRYILNLIQIIEDIGYNPQTPFLNFSSNKNTLSNMTYNHDEVHESCANNPPIHIDRQYYQSWYHDRYRRSASMIPYYSVNQACRNTTQTQSDDNRLDSVNQSSVKTDVTVKQMSDNCFQSKINLIYGSDDLDTISSVSSHYSSVDGKNSPTVSERSVTPITLKKIENSKPKQITIREYYPRKDVQSLMVNGSISPRSQRNIHNNSYEQNLYNNSYEQNRRNNRYEQNLHNIPYEQNRYNNSYEQNCQNNSYEPIIHNCTDMYQDPNTDIITKPNPDKVVYKQKITVRYLVPPTPPVPGPLIIREILPPRPPSPSPLIIEQQEPPPPTPSPLILREMPPPPPPIQEPKIITKIVPQESQSSQHAIAESNHPLPPKPQSIIIEKWLPYKPSPPREVIYERVIESSSSAAEFQPTDTNTNCEGRNSNSIPRLSIPVHIEQSKSYDYLDKQQQQPLSAFDQLAQATQQQLEAIQQQVVKQMQIQQQWLANQHQQHMNMCMQMPLTLTTPALVINHPPITRTTNLYTSTDAFQQQIFCQQPFMYPSYI</sequence>
<dbReference type="Proteomes" id="UP000663868">
    <property type="component" value="Unassembled WGS sequence"/>
</dbReference>